<evidence type="ECO:0000256" key="2">
    <source>
        <dbReference type="ARBA" id="ARBA00022786"/>
    </source>
</evidence>
<dbReference type="InterPro" id="IPR036047">
    <property type="entry name" value="F-box-like_dom_sf"/>
</dbReference>
<evidence type="ECO:0000313" key="5">
    <source>
        <dbReference type="Proteomes" id="UP000694941"/>
    </source>
</evidence>
<sequence length="411" mass="47021">MAEGAADVINLPPELLLNIFAFLDYKDLICCSKLNKKFHDLSSHNCLWKPLCKKYWLLTQCTPGMSWKNQFCHWYQEWGCYIYCYCTIKGAWDKIMNFMVVNCPTIYSSVKDGITEQEVRDIEENVCIKLPKDLKCSYRIHNGQKLNAPGLMGSMSIHSHYRTESLLDLETASIGFQQRDGLKGCLPLTICLHSGLTQFIALNDLDGYQPNIVFYPSQDLILQTSGSVDAFISGRSFTEWFVSYAELLDSGHFVVLNEQPYKFYKEPGCESTTRNITVTAETCFLPELSSVNPPHFFHTYRILMSMAKDVSILESCQLVSRHWIVTDENGHEERIDGPGVVGEFPIMKPGTSYSWVSCTNFNTTYGNMRGHFTMKNLKTGLTTDIICPTYHMKCFPYVTAEERIRVKLKKE</sequence>
<dbReference type="Pfam" id="PF12937">
    <property type="entry name" value="F-box-like"/>
    <property type="match status" value="1"/>
</dbReference>
<keyword evidence="5" id="KW-1185">Reference proteome</keyword>
<dbReference type="PROSITE" id="PS50181">
    <property type="entry name" value="FBOX"/>
    <property type="match status" value="1"/>
</dbReference>
<dbReference type="SMART" id="SM00860">
    <property type="entry name" value="SMI1_KNR4"/>
    <property type="match status" value="1"/>
</dbReference>
<dbReference type="RefSeq" id="XP_013791830.1">
    <property type="nucleotide sequence ID" value="XM_013936376.2"/>
</dbReference>
<dbReference type="InterPro" id="IPR018958">
    <property type="entry name" value="Knr4/Smi1-like_dom"/>
</dbReference>
<gene>
    <name evidence="6" type="primary">LOC106475695</name>
</gene>
<dbReference type="Gene3D" id="2.60.40.1470">
    <property type="entry name" value="ApaG domain"/>
    <property type="match status" value="1"/>
</dbReference>
<dbReference type="SUPFAM" id="SSF160631">
    <property type="entry name" value="SMI1/KNR4-like"/>
    <property type="match status" value="1"/>
</dbReference>
<dbReference type="GeneID" id="106475695"/>
<dbReference type="SMART" id="SM00256">
    <property type="entry name" value="FBOX"/>
    <property type="match status" value="1"/>
</dbReference>
<feature type="domain" description="ApaG" evidence="4">
    <location>
        <begin position="270"/>
        <end position="399"/>
    </location>
</feature>
<dbReference type="SUPFAM" id="SSF81383">
    <property type="entry name" value="F-box domain"/>
    <property type="match status" value="1"/>
</dbReference>
<dbReference type="PANTHER" id="PTHR46550">
    <property type="entry name" value="F-BOX ONLY PROTEIN 3"/>
    <property type="match status" value="1"/>
</dbReference>
<reference evidence="6" key="1">
    <citation type="submission" date="2025-08" db="UniProtKB">
        <authorList>
            <consortium name="RefSeq"/>
        </authorList>
    </citation>
    <scope>IDENTIFICATION</scope>
    <source>
        <tissue evidence="6">Muscle</tissue>
    </source>
</reference>
<protein>
    <submittedName>
        <fullName evidence="6">F-box only protein 3-like</fullName>
    </submittedName>
</protein>
<dbReference type="InterPro" id="IPR052121">
    <property type="entry name" value="F-box_SCF_Substrate_Recog"/>
</dbReference>
<dbReference type="InterPro" id="IPR036767">
    <property type="entry name" value="ApaG_sf"/>
</dbReference>
<dbReference type="PROSITE" id="PS51087">
    <property type="entry name" value="APAG"/>
    <property type="match status" value="1"/>
</dbReference>
<name>A0ABM1BZZ8_LIMPO</name>
<evidence type="ECO:0000259" key="4">
    <source>
        <dbReference type="PROSITE" id="PS51087"/>
    </source>
</evidence>
<proteinExistence type="predicted"/>
<dbReference type="InterPro" id="IPR007474">
    <property type="entry name" value="ApaG_domain"/>
</dbReference>
<keyword evidence="2" id="KW-0833">Ubl conjugation pathway</keyword>
<evidence type="ECO:0000313" key="6">
    <source>
        <dbReference type="RefSeq" id="XP_013791830.1"/>
    </source>
</evidence>
<dbReference type="CDD" id="cd22084">
    <property type="entry name" value="F-box_FBXO3"/>
    <property type="match status" value="1"/>
</dbReference>
<comment type="pathway">
    <text evidence="1">Protein modification; protein ubiquitination.</text>
</comment>
<feature type="domain" description="F-box" evidence="3">
    <location>
        <begin position="5"/>
        <end position="51"/>
    </location>
</feature>
<dbReference type="PANTHER" id="PTHR46550:SF1">
    <property type="entry name" value="F-BOX PROTEIN 3"/>
    <property type="match status" value="1"/>
</dbReference>
<dbReference type="Proteomes" id="UP000694941">
    <property type="component" value="Unplaced"/>
</dbReference>
<dbReference type="SUPFAM" id="SSF110069">
    <property type="entry name" value="ApaG-like"/>
    <property type="match status" value="1"/>
</dbReference>
<evidence type="ECO:0000259" key="3">
    <source>
        <dbReference type="PROSITE" id="PS50181"/>
    </source>
</evidence>
<accession>A0ABM1BZZ8</accession>
<organism evidence="5 6">
    <name type="scientific">Limulus polyphemus</name>
    <name type="common">Atlantic horseshoe crab</name>
    <dbReference type="NCBI Taxonomy" id="6850"/>
    <lineage>
        <taxon>Eukaryota</taxon>
        <taxon>Metazoa</taxon>
        <taxon>Ecdysozoa</taxon>
        <taxon>Arthropoda</taxon>
        <taxon>Chelicerata</taxon>
        <taxon>Merostomata</taxon>
        <taxon>Xiphosura</taxon>
        <taxon>Limulidae</taxon>
        <taxon>Limulus</taxon>
    </lineage>
</organism>
<dbReference type="InterPro" id="IPR001810">
    <property type="entry name" value="F-box_dom"/>
</dbReference>
<dbReference type="Pfam" id="PF09346">
    <property type="entry name" value="SMI1_KNR4"/>
    <property type="match status" value="1"/>
</dbReference>
<dbReference type="InterPro" id="IPR037883">
    <property type="entry name" value="Knr4/Smi1-like_sf"/>
</dbReference>
<evidence type="ECO:0000256" key="1">
    <source>
        <dbReference type="ARBA" id="ARBA00004906"/>
    </source>
</evidence>
<dbReference type="Pfam" id="PF04379">
    <property type="entry name" value="DUF525"/>
    <property type="match status" value="1"/>
</dbReference>
<dbReference type="Gene3D" id="1.20.1280.50">
    <property type="match status" value="1"/>
</dbReference>